<keyword evidence="2" id="KW-1185">Reference proteome</keyword>
<evidence type="ECO:0008006" key="3">
    <source>
        <dbReference type="Google" id="ProtNLM"/>
    </source>
</evidence>
<evidence type="ECO:0000313" key="1">
    <source>
        <dbReference type="EMBL" id="EFX75098.1"/>
    </source>
</evidence>
<evidence type="ECO:0000313" key="2">
    <source>
        <dbReference type="Proteomes" id="UP000000305"/>
    </source>
</evidence>
<protein>
    <recommendedName>
        <fullName evidence="3">Reverse transcriptase zinc-binding domain-containing protein</fullName>
    </recommendedName>
</protein>
<sequence length="118" mass="13437">MGVASWHTHKNRAIQSALIRLRSGHNKLNGTISKWDMDIQPECPHGCPEIENSTHVLLHCPHYSAARRELKHEIEKLKLPFDVPTLTGVNFSIPKHTQEKIAKSLINFITSSKIIERI</sequence>
<dbReference type="OMA" id="VASWHTH"/>
<dbReference type="OrthoDB" id="3267074at2759"/>
<dbReference type="KEGG" id="dpx:DAPPUDRAFT_250743"/>
<name>E9GZ76_DAPPU</name>
<proteinExistence type="predicted"/>
<dbReference type="HOGENOM" id="CLU_167780_0_0_1"/>
<gene>
    <name evidence="1" type="ORF">DAPPUDRAFT_250743</name>
</gene>
<dbReference type="Proteomes" id="UP000000305">
    <property type="component" value="Unassembled WGS sequence"/>
</dbReference>
<dbReference type="InParanoid" id="E9GZ76"/>
<dbReference type="PhylomeDB" id="E9GZ76"/>
<dbReference type="EMBL" id="GL732577">
    <property type="protein sequence ID" value="EFX75098.1"/>
    <property type="molecule type" value="Genomic_DNA"/>
</dbReference>
<accession>E9GZ76</accession>
<dbReference type="AlphaFoldDB" id="E9GZ76"/>
<organism evidence="1 2">
    <name type="scientific">Daphnia pulex</name>
    <name type="common">Water flea</name>
    <dbReference type="NCBI Taxonomy" id="6669"/>
    <lineage>
        <taxon>Eukaryota</taxon>
        <taxon>Metazoa</taxon>
        <taxon>Ecdysozoa</taxon>
        <taxon>Arthropoda</taxon>
        <taxon>Crustacea</taxon>
        <taxon>Branchiopoda</taxon>
        <taxon>Diplostraca</taxon>
        <taxon>Cladocera</taxon>
        <taxon>Anomopoda</taxon>
        <taxon>Daphniidae</taxon>
        <taxon>Daphnia</taxon>
    </lineage>
</organism>
<reference evidence="1 2" key="1">
    <citation type="journal article" date="2011" name="Science">
        <title>The ecoresponsive genome of Daphnia pulex.</title>
        <authorList>
            <person name="Colbourne J.K."/>
            <person name="Pfrender M.E."/>
            <person name="Gilbert D."/>
            <person name="Thomas W.K."/>
            <person name="Tucker A."/>
            <person name="Oakley T.H."/>
            <person name="Tokishita S."/>
            <person name="Aerts A."/>
            <person name="Arnold G.J."/>
            <person name="Basu M.K."/>
            <person name="Bauer D.J."/>
            <person name="Caceres C.E."/>
            <person name="Carmel L."/>
            <person name="Casola C."/>
            <person name="Choi J.H."/>
            <person name="Detter J.C."/>
            <person name="Dong Q."/>
            <person name="Dusheyko S."/>
            <person name="Eads B.D."/>
            <person name="Frohlich T."/>
            <person name="Geiler-Samerotte K.A."/>
            <person name="Gerlach D."/>
            <person name="Hatcher P."/>
            <person name="Jogdeo S."/>
            <person name="Krijgsveld J."/>
            <person name="Kriventseva E.V."/>
            <person name="Kultz D."/>
            <person name="Laforsch C."/>
            <person name="Lindquist E."/>
            <person name="Lopez J."/>
            <person name="Manak J.R."/>
            <person name="Muller J."/>
            <person name="Pangilinan J."/>
            <person name="Patwardhan R.P."/>
            <person name="Pitluck S."/>
            <person name="Pritham E.J."/>
            <person name="Rechtsteiner A."/>
            <person name="Rho M."/>
            <person name="Rogozin I.B."/>
            <person name="Sakarya O."/>
            <person name="Salamov A."/>
            <person name="Schaack S."/>
            <person name="Shapiro H."/>
            <person name="Shiga Y."/>
            <person name="Skalitzky C."/>
            <person name="Smith Z."/>
            <person name="Souvorov A."/>
            <person name="Sung W."/>
            <person name="Tang Z."/>
            <person name="Tsuchiya D."/>
            <person name="Tu H."/>
            <person name="Vos H."/>
            <person name="Wang M."/>
            <person name="Wolf Y.I."/>
            <person name="Yamagata H."/>
            <person name="Yamada T."/>
            <person name="Ye Y."/>
            <person name="Shaw J.R."/>
            <person name="Andrews J."/>
            <person name="Crease T.J."/>
            <person name="Tang H."/>
            <person name="Lucas S.M."/>
            <person name="Robertson H.M."/>
            <person name="Bork P."/>
            <person name="Koonin E.V."/>
            <person name="Zdobnov E.M."/>
            <person name="Grigoriev I.V."/>
            <person name="Lynch M."/>
            <person name="Boore J.L."/>
        </authorList>
    </citation>
    <scope>NUCLEOTIDE SEQUENCE [LARGE SCALE GENOMIC DNA]</scope>
</reference>